<dbReference type="Proteomes" id="UP000324285">
    <property type="component" value="Chromosome"/>
</dbReference>
<gene>
    <name evidence="1" type="ORF">E4T21_09145</name>
</gene>
<evidence type="ECO:0000313" key="2">
    <source>
        <dbReference type="Proteomes" id="UP000324285"/>
    </source>
</evidence>
<accession>A0A5C1NEK8</accession>
<reference evidence="1" key="1">
    <citation type="submission" date="2021-02" db="EMBL/GenBank/DDBJ databases">
        <title>Strain Y2R2, a novel species of the genus Halomonas.</title>
        <authorList>
            <person name="Huang H."/>
        </authorList>
    </citation>
    <scope>NUCLEOTIDE SEQUENCE</scope>
    <source>
        <strain evidence="1">Y2R2</strain>
    </source>
</reference>
<evidence type="ECO:0000313" key="1">
    <source>
        <dbReference type="EMBL" id="QEM81694.1"/>
    </source>
</evidence>
<dbReference type="AlphaFoldDB" id="A0A5C1NEK8"/>
<proteinExistence type="predicted"/>
<dbReference type="KEGG" id="hbh:E4T21_09145"/>
<dbReference type="NCBIfam" id="TIGR01847">
    <property type="entry name" value="bacteriocin_sig"/>
    <property type="match status" value="1"/>
</dbReference>
<keyword evidence="2" id="KW-1185">Reference proteome</keyword>
<protein>
    <submittedName>
        <fullName evidence="1">Bacteriocin</fullName>
    </submittedName>
</protein>
<dbReference type="InterPro" id="IPR010133">
    <property type="entry name" value="Bacteriocin_signal_seq"/>
</dbReference>
<sequence length="64" mass="6975">MSESTMRTLSDNELDAVSGGFSFEPSISINGTEFSFDELSGFAQGMLEDTVESFLTGFLGSFFR</sequence>
<dbReference type="RefSeq" id="WP_149284705.1">
    <property type="nucleotide sequence ID" value="NZ_CP038437.2"/>
</dbReference>
<name>A0A5C1NEK8_9GAMM</name>
<dbReference type="EMBL" id="CP038437">
    <property type="protein sequence ID" value="QEM81694.1"/>
    <property type="molecule type" value="Genomic_DNA"/>
</dbReference>
<organism evidence="1 2">
    <name type="scientific">Halomonas binhaiensis</name>
    <dbReference type="NCBI Taxonomy" id="2562282"/>
    <lineage>
        <taxon>Bacteria</taxon>
        <taxon>Pseudomonadati</taxon>
        <taxon>Pseudomonadota</taxon>
        <taxon>Gammaproteobacteria</taxon>
        <taxon>Oceanospirillales</taxon>
        <taxon>Halomonadaceae</taxon>
        <taxon>Halomonas</taxon>
    </lineage>
</organism>